<evidence type="ECO:0000256" key="2">
    <source>
        <dbReference type="ARBA" id="ARBA00012438"/>
    </source>
</evidence>
<proteinExistence type="predicted"/>
<dbReference type="EMBL" id="JAAIJQ010000007">
    <property type="protein sequence ID" value="NEV61003.1"/>
    <property type="molecule type" value="Genomic_DNA"/>
</dbReference>
<sequence>MPNLGYKIFGLFEKLDSGGDGTDTGLTLVRRIVEVRGGRISAESEGLGKGTAFHFTLADAGIRDA</sequence>
<keyword evidence="5" id="KW-1185">Reference proteome</keyword>
<dbReference type="Gene3D" id="3.30.565.10">
    <property type="entry name" value="Histidine kinase-like ATPase, C-terminal domain"/>
    <property type="match status" value="1"/>
</dbReference>
<dbReference type="AlphaFoldDB" id="A0A6M0JWL8"/>
<dbReference type="Proteomes" id="UP000483379">
    <property type="component" value="Unassembled WGS sequence"/>
</dbReference>
<evidence type="ECO:0000313" key="5">
    <source>
        <dbReference type="Proteomes" id="UP000483379"/>
    </source>
</evidence>
<dbReference type="PRINTS" id="PR00344">
    <property type="entry name" value="BCTRLSENSOR"/>
</dbReference>
<comment type="caution">
    <text evidence="4">The sequence shown here is derived from an EMBL/GenBank/DDBJ whole genome shotgun (WGS) entry which is preliminary data.</text>
</comment>
<evidence type="ECO:0000313" key="4">
    <source>
        <dbReference type="EMBL" id="NEV61003.1"/>
    </source>
</evidence>
<protein>
    <recommendedName>
        <fullName evidence="2">histidine kinase</fullName>
        <ecNumber evidence="2">2.7.13.3</ecNumber>
    </recommendedName>
</protein>
<name>A0A6M0JWL8_9GAMM</name>
<evidence type="ECO:0000256" key="1">
    <source>
        <dbReference type="ARBA" id="ARBA00000085"/>
    </source>
</evidence>
<dbReference type="InterPro" id="IPR004358">
    <property type="entry name" value="Sig_transdc_His_kin-like_C"/>
</dbReference>
<dbReference type="InterPro" id="IPR003594">
    <property type="entry name" value="HATPase_dom"/>
</dbReference>
<dbReference type="GO" id="GO:0004673">
    <property type="term" value="F:protein histidine kinase activity"/>
    <property type="evidence" value="ECO:0007669"/>
    <property type="project" value="UniProtKB-EC"/>
</dbReference>
<evidence type="ECO:0000259" key="3">
    <source>
        <dbReference type="Pfam" id="PF02518"/>
    </source>
</evidence>
<accession>A0A6M0JWL8</accession>
<dbReference type="Pfam" id="PF02518">
    <property type="entry name" value="HATPase_c"/>
    <property type="match status" value="1"/>
</dbReference>
<reference evidence="4 5" key="1">
    <citation type="submission" date="2020-02" db="EMBL/GenBank/DDBJ databases">
        <title>Genome sequences of Thiorhodococcus mannitoliphagus and Thiorhodococcus minor, purple sulfur photosynthetic bacteria in the gammaproteobacterial family, Chromatiaceae.</title>
        <authorList>
            <person name="Aviles F.A."/>
            <person name="Meyer T.E."/>
            <person name="Kyndt J.A."/>
        </authorList>
    </citation>
    <scope>NUCLEOTIDE SEQUENCE [LARGE SCALE GENOMIC DNA]</scope>
    <source>
        <strain evidence="4 5">DSM 11518</strain>
    </source>
</reference>
<organism evidence="4 5">
    <name type="scientific">Thiorhodococcus minor</name>
    <dbReference type="NCBI Taxonomy" id="57489"/>
    <lineage>
        <taxon>Bacteria</taxon>
        <taxon>Pseudomonadati</taxon>
        <taxon>Pseudomonadota</taxon>
        <taxon>Gammaproteobacteria</taxon>
        <taxon>Chromatiales</taxon>
        <taxon>Chromatiaceae</taxon>
        <taxon>Thiorhodococcus</taxon>
    </lineage>
</organism>
<dbReference type="EC" id="2.7.13.3" evidence="2"/>
<comment type="catalytic activity">
    <reaction evidence="1">
        <text>ATP + protein L-histidine = ADP + protein N-phospho-L-histidine.</text>
        <dbReference type="EC" id="2.7.13.3"/>
    </reaction>
</comment>
<dbReference type="InterPro" id="IPR036890">
    <property type="entry name" value="HATPase_C_sf"/>
</dbReference>
<gene>
    <name evidence="4" type="ORF">G3446_03660</name>
</gene>
<dbReference type="SUPFAM" id="SSF55874">
    <property type="entry name" value="ATPase domain of HSP90 chaperone/DNA topoisomerase II/histidine kinase"/>
    <property type="match status" value="1"/>
</dbReference>
<feature type="domain" description="Histidine kinase/HSP90-like ATPase" evidence="3">
    <location>
        <begin position="8"/>
        <end position="58"/>
    </location>
</feature>